<dbReference type="InterPro" id="IPR011990">
    <property type="entry name" value="TPR-like_helical_dom_sf"/>
</dbReference>
<dbReference type="OrthoDB" id="2384430at2759"/>
<evidence type="ECO:0000256" key="1">
    <source>
        <dbReference type="ARBA" id="ARBA00038101"/>
    </source>
</evidence>
<dbReference type="Pfam" id="PF08238">
    <property type="entry name" value="Sel1"/>
    <property type="match status" value="3"/>
</dbReference>
<keyword evidence="4" id="KW-1185">Reference proteome</keyword>
<reference evidence="3 4" key="1">
    <citation type="journal article" date="2011" name="Proc. Natl. Acad. Sci. U.S.A.">
        <title>Niche of harmful alga Aureococcus anophagefferens revealed through ecogenomics.</title>
        <authorList>
            <person name="Gobler C.J."/>
            <person name="Berry D.L."/>
            <person name="Dyhrman S.T."/>
            <person name="Wilhelm S.W."/>
            <person name="Salamov A."/>
            <person name="Lobanov A.V."/>
            <person name="Zhang Y."/>
            <person name="Collier J.L."/>
            <person name="Wurch L.L."/>
            <person name="Kustka A.B."/>
            <person name="Dill B.D."/>
            <person name="Shah M."/>
            <person name="VerBerkmoes N.C."/>
            <person name="Kuo A."/>
            <person name="Terry A."/>
            <person name="Pangilinan J."/>
            <person name="Lindquist E.A."/>
            <person name="Lucas S."/>
            <person name="Paulsen I.T."/>
            <person name="Hattenrath-Lehmann T.K."/>
            <person name="Talmage S.C."/>
            <person name="Walker E.A."/>
            <person name="Koch F."/>
            <person name="Burson A.M."/>
            <person name="Marcoval M.A."/>
            <person name="Tang Y.Z."/>
            <person name="Lecleir G.R."/>
            <person name="Coyne K.J."/>
            <person name="Berg G.M."/>
            <person name="Bertrand E.M."/>
            <person name="Saito M.A."/>
            <person name="Gladyshev V.N."/>
            <person name="Grigoriev I.V."/>
        </authorList>
    </citation>
    <scope>NUCLEOTIDE SEQUENCE [LARGE SCALE GENOMIC DNA]</scope>
    <source>
        <strain evidence="4">CCMP 1984</strain>
    </source>
</reference>
<dbReference type="InterPro" id="IPR006597">
    <property type="entry name" value="Sel1-like"/>
</dbReference>
<dbReference type="GeneID" id="20221657"/>
<dbReference type="PANTHER" id="PTHR11102">
    <property type="entry name" value="SEL-1-LIKE PROTEIN"/>
    <property type="match status" value="1"/>
</dbReference>
<dbReference type="RefSeq" id="XP_009043438.1">
    <property type="nucleotide sequence ID" value="XM_009045190.1"/>
</dbReference>
<accession>F0YSP6</accession>
<gene>
    <name evidence="3" type="ORF">AURANDRAFT_35690</name>
</gene>
<dbReference type="Gene3D" id="1.25.40.10">
    <property type="entry name" value="Tetratricopeptide repeat domain"/>
    <property type="match status" value="1"/>
</dbReference>
<evidence type="ECO:0000256" key="2">
    <source>
        <dbReference type="SAM" id="MobiDB-lite"/>
    </source>
</evidence>
<organism evidence="4">
    <name type="scientific">Aureococcus anophagefferens</name>
    <name type="common">Harmful bloom alga</name>
    <dbReference type="NCBI Taxonomy" id="44056"/>
    <lineage>
        <taxon>Eukaryota</taxon>
        <taxon>Sar</taxon>
        <taxon>Stramenopiles</taxon>
        <taxon>Ochrophyta</taxon>
        <taxon>Pelagophyceae</taxon>
        <taxon>Pelagomonadales</taxon>
        <taxon>Pelagomonadaceae</taxon>
        <taxon>Aureococcus</taxon>
    </lineage>
</organism>
<dbReference type="SMART" id="SM00671">
    <property type="entry name" value="SEL1"/>
    <property type="match status" value="2"/>
</dbReference>
<sequence length="163" mass="17778">MIHLGLLYENGSGVKLDKKKAMKLYRAAADRGDAVAQFDLGVLLESEKKFEESIRYYALSADQGDTDAEYCLGLCYRDGRGTRATQGRGADPRTRETLGRVRVRGRQIPRTLGSGTGAGTDEKPRVRGTPLTLEGVPRLADLLISVRGRVMQLPGCRVDPKAA</sequence>
<protein>
    <submittedName>
        <fullName evidence="3">Uncharacterized protein</fullName>
    </submittedName>
</protein>
<dbReference type="eggNOG" id="ENOG502SZFR">
    <property type="taxonomic scope" value="Eukaryota"/>
</dbReference>
<name>F0YSP6_AURAN</name>
<dbReference type="Proteomes" id="UP000002729">
    <property type="component" value="Unassembled WGS sequence"/>
</dbReference>
<dbReference type="InterPro" id="IPR050767">
    <property type="entry name" value="Sel1_AlgK"/>
</dbReference>
<evidence type="ECO:0000313" key="3">
    <source>
        <dbReference type="EMBL" id="EGB01862.1"/>
    </source>
</evidence>
<dbReference type="InParanoid" id="F0YSP6"/>
<dbReference type="EMBL" id="GL834083">
    <property type="protein sequence ID" value="EGB01862.1"/>
    <property type="molecule type" value="Genomic_DNA"/>
</dbReference>
<dbReference type="AlphaFoldDB" id="F0YSP6"/>
<feature type="region of interest" description="Disordered" evidence="2">
    <location>
        <begin position="109"/>
        <end position="129"/>
    </location>
</feature>
<dbReference type="SUPFAM" id="SSF81901">
    <property type="entry name" value="HCP-like"/>
    <property type="match status" value="1"/>
</dbReference>
<proteinExistence type="inferred from homology"/>
<evidence type="ECO:0000313" key="4">
    <source>
        <dbReference type="Proteomes" id="UP000002729"/>
    </source>
</evidence>
<dbReference type="PANTHER" id="PTHR11102:SF160">
    <property type="entry name" value="ERAD-ASSOCIATED E3 UBIQUITIN-PROTEIN LIGASE COMPONENT HRD3"/>
    <property type="match status" value="1"/>
</dbReference>
<comment type="similarity">
    <text evidence="1">Belongs to the sel-1 family.</text>
</comment>
<dbReference type="KEGG" id="aaf:AURANDRAFT_35690"/>